<dbReference type="GO" id="GO:0030915">
    <property type="term" value="C:Smc5-Smc6 complex"/>
    <property type="evidence" value="ECO:0007669"/>
    <property type="project" value="TreeGrafter"/>
</dbReference>
<dbReference type="AlphaFoldDB" id="A0A1I8MVV4"/>
<dbReference type="STRING" id="7370.A0A1I8MVV4"/>
<proteinExistence type="inferred from homology"/>
<evidence type="ECO:0000256" key="3">
    <source>
        <dbReference type="ARBA" id="ARBA00023054"/>
    </source>
</evidence>
<keyword evidence="3" id="KW-0175">Coiled coil</keyword>
<dbReference type="GO" id="GO:0005634">
    <property type="term" value="C:nucleus"/>
    <property type="evidence" value="ECO:0007669"/>
    <property type="project" value="TreeGrafter"/>
</dbReference>
<dbReference type="Gene3D" id="3.40.50.300">
    <property type="entry name" value="P-loop containing nucleotide triphosphate hydrolases"/>
    <property type="match status" value="2"/>
</dbReference>
<dbReference type="VEuPathDB" id="VectorBase:MDOA008972"/>
<accession>A0A1I8MVV4</accession>
<dbReference type="GO" id="GO:0000724">
    <property type="term" value="P:double-strand break repair via homologous recombination"/>
    <property type="evidence" value="ECO:0007669"/>
    <property type="project" value="TreeGrafter"/>
</dbReference>
<dbReference type="Gene3D" id="1.10.287.1490">
    <property type="match status" value="1"/>
</dbReference>
<dbReference type="eggNOG" id="KOG0979">
    <property type="taxonomic scope" value="Eukaryota"/>
</dbReference>
<dbReference type="VEuPathDB" id="VectorBase:MDOMA2_013564"/>
<dbReference type="GO" id="GO:0003697">
    <property type="term" value="F:single-stranded DNA binding"/>
    <property type="evidence" value="ECO:0007669"/>
    <property type="project" value="TreeGrafter"/>
</dbReference>
<dbReference type="SUPFAM" id="SSF52540">
    <property type="entry name" value="P-loop containing nucleoside triphosphate hydrolases"/>
    <property type="match status" value="2"/>
</dbReference>
<evidence type="ECO:0000256" key="1">
    <source>
        <dbReference type="ARBA" id="ARBA00010171"/>
    </source>
</evidence>
<protein>
    <recommendedName>
        <fullName evidence="2">Structural maintenance of chromosomes protein 5</fullName>
    </recommendedName>
</protein>
<reference evidence="5" key="1">
    <citation type="submission" date="2020-05" db="UniProtKB">
        <authorList>
            <consortium name="EnsemblMetazoa"/>
        </authorList>
    </citation>
    <scope>IDENTIFICATION</scope>
    <source>
        <strain evidence="5">Aabys</strain>
    </source>
</reference>
<evidence type="ECO:0000259" key="4">
    <source>
        <dbReference type="Pfam" id="PF02463"/>
    </source>
</evidence>
<sequence>MSVRMRKTSHSTKIGKIKKVYCQNFVTYGECVFHPTEYLNVVIGPNGTGKSTLVSAIVLGLGGDPKILARSSSIGDYVKNGCESARVAVEVYGQGEDTTNFQRSFDLNGKSQFSINNQTVTQRKFLESVDNFKIQVGNLCQFLPQDRVQDFAKMNPQEILLNTINSVCSPDVINNFQKLKDLRHSQENKKSEYKDLKQKLDSTLARVEELKDQLQRYNARKDIQDKLGVCMAKKLRLEIEDIQNKISDLENDLGLANERFAAHEQEYQNIIKKQSMIDSTTDKLKKEIEEKERNLKIAEGRKSQIIIKIEMLKNKINEEKSKFEKRKRDSNERQKELKHEIKMLQAYAQDLQILNNDEMSEANGEKLIRECDYKMEQIKQTMKRLEQDRSNIQNKLDENISETQSLNSRRGSLENINEQKMRFLRSKFPDVYEAIKWIDENADIFEGRVYKPAYIELTVIDEKHAKYLENIIKIRDLLAFSCESAADLSVLATELCSKKKLEVSICHAPPPSESSFTPKVPIEEIRRYGFESYLINLVNGPRAVLGCLCSLYNLQNIPYGSDYVNNCTDKIPHDIRSYFGGNNHCTLTISKYGKKQASLMQRAISSKGLLCSRNDSEINAIKSRLYELQRKTDYLRNQRNEIEVQIRAQQVLYEEASKVKKEIQGKKMEIKRKMIQIERQRSKIETLKKDVVVTPAIEMEFKKICDEAVRDIFKLQAERIEILKVIEKAMEDKAFAINKFGIFRLENDEIVNIISATKEKRDEAKNRVEIINNKCSNLKRDVKQKLSESLKYTNQMEPTHTQFPHRLFYNSLTNSLEELRDKISDLSGRLDCMDNVDAEIVREYDTKSHEVEALQRELEANLHGDENYLCEIKQIYDAWHPVVMQVVTTINDHFGQFMESMGYVGEVKLACKEEHDFESYGIEILVQYRKNVPLQALNRHVQSGGERAVAIAVYTMSMQHITHVPFRCVDEINQGMDARNERKIFEMLVDETTKSGNAQYFFVTPKLLPKLKTNERMAVHVVFNGRMVQSKNAFSII</sequence>
<dbReference type="InterPro" id="IPR003395">
    <property type="entry name" value="RecF/RecN/SMC_N"/>
</dbReference>
<evidence type="ECO:0000256" key="2">
    <source>
        <dbReference type="ARBA" id="ARBA00018687"/>
    </source>
</evidence>
<dbReference type="Pfam" id="PF02463">
    <property type="entry name" value="SMC_N"/>
    <property type="match status" value="1"/>
</dbReference>
<evidence type="ECO:0000313" key="5">
    <source>
        <dbReference type="EnsemblMetazoa" id="MDOA008972-PA"/>
    </source>
</evidence>
<comment type="similarity">
    <text evidence="1">Belongs to the SMC family. SMC5 subfamily.</text>
</comment>
<organism evidence="5">
    <name type="scientific">Musca domestica</name>
    <name type="common">House fly</name>
    <dbReference type="NCBI Taxonomy" id="7370"/>
    <lineage>
        <taxon>Eukaryota</taxon>
        <taxon>Metazoa</taxon>
        <taxon>Ecdysozoa</taxon>
        <taxon>Arthropoda</taxon>
        <taxon>Hexapoda</taxon>
        <taxon>Insecta</taxon>
        <taxon>Pterygota</taxon>
        <taxon>Neoptera</taxon>
        <taxon>Endopterygota</taxon>
        <taxon>Diptera</taxon>
        <taxon>Brachycera</taxon>
        <taxon>Muscomorpha</taxon>
        <taxon>Muscoidea</taxon>
        <taxon>Muscidae</taxon>
        <taxon>Musca</taxon>
    </lineage>
</organism>
<name>A0A1I8MVV4_MUSDO</name>
<dbReference type="PANTHER" id="PTHR45916">
    <property type="entry name" value="STRUCTURAL MAINTENANCE OF CHROMOSOMES PROTEIN 5"/>
    <property type="match status" value="1"/>
</dbReference>
<dbReference type="InterPro" id="IPR027417">
    <property type="entry name" value="P-loop_NTPase"/>
</dbReference>
<dbReference type="EnsemblMetazoa" id="MDOA008972-RA">
    <property type="protein sequence ID" value="MDOA008972-PA"/>
    <property type="gene ID" value="MDOA008972"/>
</dbReference>
<dbReference type="PANTHER" id="PTHR45916:SF1">
    <property type="entry name" value="STRUCTURAL MAINTENANCE OF CHROMOSOMES PROTEIN 5"/>
    <property type="match status" value="1"/>
</dbReference>
<feature type="domain" description="RecF/RecN/SMC N-terminal" evidence="4">
    <location>
        <begin position="17"/>
        <end position="1004"/>
    </location>
</feature>